<dbReference type="RefSeq" id="WP_224830334.1">
    <property type="nucleotide sequence ID" value="NZ_JAIVEF010000044.1"/>
</dbReference>
<gene>
    <name evidence="2" type="ORF">ACFPFO_22780</name>
</gene>
<accession>A0ABD5QL66</accession>
<sequence length="199" mass="21960">MDRRRFLATAGSGTPIFLAGCTSIGSSPTNPSEDESFQRRSVSVNSTGEMPDTVSASLSVEATSSRATPDQTITFRFTLTNEADTVQQFDVGSIPVPNLLVVQSDPPNYVLLQPSSWTADDRRSDCWENTDPDNDPYRVVPEENQVELEPSKSYSGDAALWGSVEDDVCWPEGEFTFENSVTFGETTFTWGFQFEVTKQ</sequence>
<comment type="caution">
    <text evidence="2">The sequence shown here is derived from an EMBL/GenBank/DDBJ whole genome shotgun (WGS) entry which is preliminary data.</text>
</comment>
<evidence type="ECO:0000313" key="2">
    <source>
        <dbReference type="EMBL" id="MFC4990518.1"/>
    </source>
</evidence>
<organism evidence="2 3">
    <name type="scientific">Saliphagus infecundisoli</name>
    <dbReference type="NCBI Taxonomy" id="1849069"/>
    <lineage>
        <taxon>Archaea</taxon>
        <taxon>Methanobacteriati</taxon>
        <taxon>Methanobacteriota</taxon>
        <taxon>Stenosarchaea group</taxon>
        <taxon>Halobacteria</taxon>
        <taxon>Halobacteriales</taxon>
        <taxon>Natrialbaceae</taxon>
        <taxon>Saliphagus</taxon>
    </lineage>
</organism>
<dbReference type="AlphaFoldDB" id="A0ABD5QL66"/>
<dbReference type="EMBL" id="JBHSJG010000076">
    <property type="protein sequence ID" value="MFC4990518.1"/>
    <property type="molecule type" value="Genomic_DNA"/>
</dbReference>
<feature type="region of interest" description="Disordered" evidence="1">
    <location>
        <begin position="19"/>
        <end position="53"/>
    </location>
</feature>
<keyword evidence="3" id="KW-1185">Reference proteome</keyword>
<proteinExistence type="predicted"/>
<reference evidence="2 3" key="1">
    <citation type="journal article" date="2019" name="Int. J. Syst. Evol. Microbiol.">
        <title>The Global Catalogue of Microorganisms (GCM) 10K type strain sequencing project: providing services to taxonomists for standard genome sequencing and annotation.</title>
        <authorList>
            <consortium name="The Broad Institute Genomics Platform"/>
            <consortium name="The Broad Institute Genome Sequencing Center for Infectious Disease"/>
            <person name="Wu L."/>
            <person name="Ma J."/>
        </authorList>
    </citation>
    <scope>NUCLEOTIDE SEQUENCE [LARGE SCALE GENOMIC DNA]</scope>
    <source>
        <strain evidence="2 3">CGMCC 1.15824</strain>
    </source>
</reference>
<evidence type="ECO:0000256" key="1">
    <source>
        <dbReference type="SAM" id="MobiDB-lite"/>
    </source>
</evidence>
<name>A0ABD5QL66_9EURY</name>
<dbReference type="PROSITE" id="PS51257">
    <property type="entry name" value="PROKAR_LIPOPROTEIN"/>
    <property type="match status" value="1"/>
</dbReference>
<feature type="compositionally biased region" description="Polar residues" evidence="1">
    <location>
        <begin position="39"/>
        <end position="53"/>
    </location>
</feature>
<protein>
    <recommendedName>
        <fullName evidence="4">Lipoprotein</fullName>
    </recommendedName>
</protein>
<evidence type="ECO:0000313" key="3">
    <source>
        <dbReference type="Proteomes" id="UP001595925"/>
    </source>
</evidence>
<evidence type="ECO:0008006" key="4">
    <source>
        <dbReference type="Google" id="ProtNLM"/>
    </source>
</evidence>
<dbReference type="Proteomes" id="UP001595925">
    <property type="component" value="Unassembled WGS sequence"/>
</dbReference>